<evidence type="ECO:0000256" key="5">
    <source>
        <dbReference type="ARBA" id="ARBA00022763"/>
    </source>
</evidence>
<organism evidence="20 21">
    <name type="scientific">Pichia inconspicua</name>
    <dbReference type="NCBI Taxonomy" id="52247"/>
    <lineage>
        <taxon>Eukaryota</taxon>
        <taxon>Fungi</taxon>
        <taxon>Dikarya</taxon>
        <taxon>Ascomycota</taxon>
        <taxon>Saccharomycotina</taxon>
        <taxon>Pichiomycetes</taxon>
        <taxon>Pichiales</taxon>
        <taxon>Pichiaceae</taxon>
        <taxon>Pichia</taxon>
    </lineage>
</organism>
<feature type="domain" description="Myb-like" evidence="18">
    <location>
        <begin position="703"/>
        <end position="757"/>
    </location>
</feature>
<evidence type="ECO:0000256" key="3">
    <source>
        <dbReference type="ARBA" id="ARBA00011353"/>
    </source>
</evidence>
<dbReference type="GO" id="GO:0005634">
    <property type="term" value="C:nucleus"/>
    <property type="evidence" value="ECO:0007669"/>
    <property type="project" value="UniProtKB-SubCell"/>
</dbReference>
<evidence type="ECO:0000313" key="21">
    <source>
        <dbReference type="Proteomes" id="UP000307173"/>
    </source>
</evidence>
<keyword evidence="9" id="KW-0804">Transcription</keyword>
<feature type="region of interest" description="Disordered" evidence="17">
    <location>
        <begin position="173"/>
        <end position="270"/>
    </location>
</feature>
<feature type="compositionally biased region" description="Acidic residues" evidence="17">
    <location>
        <begin position="1"/>
        <end position="10"/>
    </location>
</feature>
<dbReference type="SMART" id="SM00717">
    <property type="entry name" value="SANT"/>
    <property type="match status" value="1"/>
</dbReference>
<dbReference type="Gene3D" id="1.10.10.60">
    <property type="entry name" value="Homeodomain-like"/>
    <property type="match status" value="1"/>
</dbReference>
<evidence type="ECO:0000256" key="9">
    <source>
        <dbReference type="ARBA" id="ARBA00023163"/>
    </source>
</evidence>
<feature type="compositionally biased region" description="Basic and acidic residues" evidence="17">
    <location>
        <begin position="143"/>
        <end position="152"/>
    </location>
</feature>
<comment type="caution">
    <text evidence="20">The sequence shown here is derived from an EMBL/GenBank/DDBJ whole genome shotgun (WGS) entry which is preliminary data.</text>
</comment>
<comment type="subcellular location">
    <subcellularLocation>
        <location evidence="1">Nucleus</location>
    </subcellularLocation>
</comment>
<gene>
    <name evidence="20" type="ORF">CANINC_002783</name>
</gene>
<dbReference type="GO" id="GO:0006325">
    <property type="term" value="P:chromatin organization"/>
    <property type="evidence" value="ECO:0007669"/>
    <property type="project" value="UniProtKB-KW"/>
</dbReference>
<evidence type="ECO:0000256" key="15">
    <source>
        <dbReference type="ARBA" id="ARBA00072841"/>
    </source>
</evidence>
<dbReference type="InterPro" id="IPR014012">
    <property type="entry name" value="HSA_dom"/>
</dbReference>
<comment type="subunit">
    <text evidence="3">Component of the NuA4 histone acetyltransferase complex.</text>
</comment>
<dbReference type="Pfam" id="PF13921">
    <property type="entry name" value="Myb_DNA-bind_6"/>
    <property type="match status" value="1"/>
</dbReference>
<dbReference type="GO" id="GO:0035267">
    <property type="term" value="C:NuA4 histone acetyltransferase complex"/>
    <property type="evidence" value="ECO:0007669"/>
    <property type="project" value="UniProtKB-ARBA"/>
</dbReference>
<keyword evidence="21" id="KW-1185">Reference proteome</keyword>
<dbReference type="Pfam" id="PF07529">
    <property type="entry name" value="HSA"/>
    <property type="match status" value="1"/>
</dbReference>
<keyword evidence="11" id="KW-0539">Nucleus</keyword>
<dbReference type="Proteomes" id="UP000307173">
    <property type="component" value="Unassembled WGS sequence"/>
</dbReference>
<keyword evidence="6" id="KW-0156">Chromatin regulator</keyword>
<comment type="similarity">
    <text evidence="2">Belongs to the EAF1 family.</text>
</comment>
<feature type="compositionally biased region" description="Polar residues" evidence="17">
    <location>
        <begin position="236"/>
        <end position="264"/>
    </location>
</feature>
<feature type="compositionally biased region" description="Polar residues" evidence="17">
    <location>
        <begin position="1231"/>
        <end position="1261"/>
    </location>
</feature>
<protein>
    <recommendedName>
        <fullName evidence="4">Chromatin modification-related protein EAF1</fullName>
    </recommendedName>
    <alternativeName>
        <fullName evidence="15">Chromatin modification-related protein eaf1</fullName>
    </alternativeName>
    <alternativeName>
        <fullName evidence="14 16">ESA1-associated factor 1</fullName>
    </alternativeName>
    <alternativeName>
        <fullName evidence="13">Vacuolar import and degradation protein 21</fullName>
    </alternativeName>
</protein>
<accession>A0A4T0X0E9</accession>
<feature type="region of interest" description="Disordered" evidence="17">
    <location>
        <begin position="113"/>
        <end position="153"/>
    </location>
</feature>
<evidence type="ECO:0000256" key="4">
    <source>
        <dbReference type="ARBA" id="ARBA00018561"/>
    </source>
</evidence>
<evidence type="ECO:0000256" key="10">
    <source>
        <dbReference type="ARBA" id="ARBA00023204"/>
    </source>
</evidence>
<evidence type="ECO:0000259" key="18">
    <source>
        <dbReference type="PROSITE" id="PS50090"/>
    </source>
</evidence>
<feature type="region of interest" description="Disordered" evidence="17">
    <location>
        <begin position="551"/>
        <end position="581"/>
    </location>
</feature>
<evidence type="ECO:0000256" key="6">
    <source>
        <dbReference type="ARBA" id="ARBA00022853"/>
    </source>
</evidence>
<dbReference type="FunFam" id="1.10.10.60:FF:000484">
    <property type="entry name" value="Chromatin modification-related protein EAF1"/>
    <property type="match status" value="1"/>
</dbReference>
<evidence type="ECO:0000256" key="1">
    <source>
        <dbReference type="ARBA" id="ARBA00004123"/>
    </source>
</evidence>
<feature type="region of interest" description="Disordered" evidence="17">
    <location>
        <begin position="1"/>
        <end position="30"/>
    </location>
</feature>
<dbReference type="GO" id="GO:0003682">
    <property type="term" value="F:chromatin binding"/>
    <property type="evidence" value="ECO:0007669"/>
    <property type="project" value="TreeGrafter"/>
</dbReference>
<evidence type="ECO:0000256" key="2">
    <source>
        <dbReference type="ARBA" id="ARBA00008913"/>
    </source>
</evidence>
<feature type="compositionally biased region" description="Polar residues" evidence="17">
    <location>
        <begin position="1134"/>
        <end position="1164"/>
    </location>
</feature>
<keyword evidence="10" id="KW-0234">DNA repair</keyword>
<evidence type="ECO:0000256" key="13">
    <source>
        <dbReference type="ARBA" id="ARBA00029670"/>
    </source>
</evidence>
<evidence type="ECO:0000256" key="17">
    <source>
        <dbReference type="SAM" id="MobiDB-lite"/>
    </source>
</evidence>
<dbReference type="OrthoDB" id="5364245at2759"/>
<keyword evidence="7" id="KW-0805">Transcription regulation</keyword>
<keyword evidence="5" id="KW-0227">DNA damage</keyword>
<dbReference type="PANTHER" id="PTHR46459">
    <property type="entry name" value="E1A-BINDING PROTEIN P400-RELATED"/>
    <property type="match status" value="1"/>
</dbReference>
<dbReference type="InterPro" id="IPR001005">
    <property type="entry name" value="SANT/Myb"/>
</dbReference>
<feature type="compositionally biased region" description="Low complexity" evidence="17">
    <location>
        <begin position="1220"/>
        <end position="1230"/>
    </location>
</feature>
<dbReference type="STRING" id="52247.A0A4T0X0E9"/>
<feature type="compositionally biased region" description="Basic and acidic residues" evidence="17">
    <location>
        <begin position="837"/>
        <end position="863"/>
    </location>
</feature>
<name>A0A4T0X0E9_9ASCO</name>
<feature type="compositionally biased region" description="Polar residues" evidence="17">
    <location>
        <begin position="957"/>
        <end position="993"/>
    </location>
</feature>
<feature type="compositionally biased region" description="Polar residues" evidence="17">
    <location>
        <begin position="866"/>
        <end position="876"/>
    </location>
</feature>
<dbReference type="GO" id="GO:0006281">
    <property type="term" value="P:DNA repair"/>
    <property type="evidence" value="ECO:0007669"/>
    <property type="project" value="UniProtKB-KW"/>
</dbReference>
<dbReference type="CDD" id="cd00167">
    <property type="entry name" value="SANT"/>
    <property type="match status" value="1"/>
</dbReference>
<feature type="domain" description="HSA" evidence="19">
    <location>
        <begin position="410"/>
        <end position="491"/>
    </location>
</feature>
<feature type="region of interest" description="Disordered" evidence="17">
    <location>
        <begin position="1125"/>
        <end position="1170"/>
    </location>
</feature>
<feature type="compositionally biased region" description="Polar residues" evidence="17">
    <location>
        <begin position="900"/>
        <end position="915"/>
    </location>
</feature>
<feature type="compositionally biased region" description="Low complexity" evidence="17">
    <location>
        <begin position="126"/>
        <end position="140"/>
    </location>
</feature>
<feature type="region of interest" description="Disordered" evidence="17">
    <location>
        <begin position="946"/>
        <end position="1061"/>
    </location>
</feature>
<evidence type="ECO:0000259" key="19">
    <source>
        <dbReference type="PROSITE" id="PS51204"/>
    </source>
</evidence>
<feature type="compositionally biased region" description="Basic and acidic residues" evidence="17">
    <location>
        <begin position="188"/>
        <end position="215"/>
    </location>
</feature>
<evidence type="ECO:0000256" key="11">
    <source>
        <dbReference type="ARBA" id="ARBA00023242"/>
    </source>
</evidence>
<dbReference type="InterPro" id="IPR009057">
    <property type="entry name" value="Homeodomain-like_sf"/>
</dbReference>
<feature type="region of interest" description="Disordered" evidence="17">
    <location>
        <begin position="1220"/>
        <end position="1262"/>
    </location>
</feature>
<evidence type="ECO:0000256" key="12">
    <source>
        <dbReference type="ARBA" id="ARBA00025178"/>
    </source>
</evidence>
<dbReference type="PROSITE" id="PS50090">
    <property type="entry name" value="MYB_LIKE"/>
    <property type="match status" value="1"/>
</dbReference>
<dbReference type="SMART" id="SM00573">
    <property type="entry name" value="HSA"/>
    <property type="match status" value="1"/>
</dbReference>
<feature type="compositionally biased region" description="Polar residues" evidence="17">
    <location>
        <begin position="16"/>
        <end position="27"/>
    </location>
</feature>
<dbReference type="SUPFAM" id="SSF46689">
    <property type="entry name" value="Homeodomain-like"/>
    <property type="match status" value="1"/>
</dbReference>
<feature type="compositionally biased region" description="Polar residues" evidence="17">
    <location>
        <begin position="1001"/>
        <end position="1023"/>
    </location>
</feature>
<comment type="function">
    <text evidence="12">Component of the NuA4 histone acetyltransferase complex which is involved in transcriptional activation of selected genes principally by acetylation of nucleosomal histone H4 and H2A. The NuA4 complex is also involved in DNA repair.</text>
</comment>
<evidence type="ECO:0000256" key="8">
    <source>
        <dbReference type="ARBA" id="ARBA00023159"/>
    </source>
</evidence>
<dbReference type="PROSITE" id="PS51204">
    <property type="entry name" value="HSA"/>
    <property type="match status" value="1"/>
</dbReference>
<dbReference type="EMBL" id="SELW01000463">
    <property type="protein sequence ID" value="TID26251.1"/>
    <property type="molecule type" value="Genomic_DNA"/>
</dbReference>
<dbReference type="PANTHER" id="PTHR46459:SF1">
    <property type="entry name" value="E1A-BINDING PROTEIN P400"/>
    <property type="match status" value="1"/>
</dbReference>
<evidence type="ECO:0000256" key="14">
    <source>
        <dbReference type="ARBA" id="ARBA00032084"/>
    </source>
</evidence>
<reference evidence="20 21" key="1">
    <citation type="journal article" date="2019" name="Front. Genet.">
        <title>Whole-Genome Sequencing of the Opportunistic Yeast Pathogen Candida inconspicua Uncovers Its Hybrid Origin.</title>
        <authorList>
            <person name="Mixao V."/>
            <person name="Hansen A.P."/>
            <person name="Saus E."/>
            <person name="Boekhout T."/>
            <person name="Lass-Florl C."/>
            <person name="Gabaldon T."/>
        </authorList>
    </citation>
    <scope>NUCLEOTIDE SEQUENCE [LARGE SCALE GENOMIC DNA]</scope>
    <source>
        <strain evidence="20 21">CBS 180</strain>
    </source>
</reference>
<evidence type="ECO:0000256" key="7">
    <source>
        <dbReference type="ARBA" id="ARBA00023015"/>
    </source>
</evidence>
<feature type="region of interest" description="Disordered" evidence="17">
    <location>
        <begin position="822"/>
        <end position="915"/>
    </location>
</feature>
<evidence type="ECO:0000313" key="20">
    <source>
        <dbReference type="EMBL" id="TID26251.1"/>
    </source>
</evidence>
<proteinExistence type="inferred from homology"/>
<keyword evidence="8" id="KW-0010">Activator</keyword>
<evidence type="ECO:0000256" key="16">
    <source>
        <dbReference type="ARBA" id="ARBA00082479"/>
    </source>
</evidence>
<sequence>MSAESSSEEIPELRDSTSQPQSQSHSYSMDRIRLESIEKRKQECSQIIKERKRKLSELYCVARLPFVPISLDQVQHIEEKLMAFLEKNDLENGHTFDISYLSKDKIFRKSLSPQHQIHNQNELHKSTTSSPGSPRSNSQSLEPAKKLRKIESPVESSPLLKAPIVDEKVLSKVTKAKSTSPSPVSIDVVDKTSKREDSSDSVTKDNHDVSIKDTETVPVSAKQEEEGEDLKHTETSTEVQNDVVSAHQTTQTQKQPQIEPSGNKPNHDTSFDINDTSILRPVHVMKIPNPNEPPSLSDIIAKYANDLPLKRADAPSARDLPYEDIDIKKLMIALMPEKKPHKVAEARSLTELYYQQQTLQLQKLLLRAHKTLNTQAFETALVEGKVSVLHSRIEELKRKNSWSLRQPRKFVDPFLKSGIKTHWDNLVSEAKWLATDYKEGRRYKLAQCVYIAQAVQDYWTYGNVCCIKRAPIVFLKDTESDEKMDVDQSSRTTENEKSEIDKIVSVDNANEDLQGVETMTVIDDNENLLNNENQTAEKTQGEVSKLDLPRQSTLEPIPQNDDGGFEKTQNLSEGKEMPDLTYPDELTKVPDRYHPFNIYADMDSFTSIEKSVINNIPFYSPFDAREPDHLVEKDLYGHVSAMLPPIDEEPPYEKILFRKIEDSDKRMHKTQNGLFGPYRRINILKPPRPPPISQLNIRIPTIWLPQDDKYLIKYVSEFSFNWDVISAHLSAKPTRSYTSNIERRTPWQCFERYIQLNDKFQFSDMRGMNAIDAKNWLEAAHQAQATTKRRISPLGVGIDSIQRGNKRLRWASMFEAMRKLMKKRESQQKPTPQPRKQNPDLKKSDTPTPEDLAKLKNDRDRALQESYAQQGRNQILNRGRVVTGQQTPTKVEPKLANALASPQQGNRPHDMMTSQSNVAIPTTPGGSQLTPEQVQRFLQMQKQRQIVQQQKAMQGNDHVSSSSINTHPNQKAPQLQMTGFNPQSNTVYNSPGGTNVYPAIAQSQRGSSSLNTSPQPQFNNIRDSSPAVPTPEQVLQNAKLGGSNAGSPTPSANVGRVDSPAGVKNSIKQKFQLSHQQVSSIISQIQAKHPNLEKSQVTQLAGTYISRLQQANQLQYEKQLQQLQQQQQQQKSQNNSPIPRQQGMLSAVNTPPQQSAQTSPSLLSPTPAAVGEKRSINSLTLDQLNQLIKNPKLTDSQRKQILVLRQKQIDAQQRLQLQMQVQTSSQQSQTPGRSDSNRVNTSSITTRFSPQPGSSSSNANLNFFPKNDASHVVNFASASSNGTGQSNSEDAAVADEFTDLRKIDELFGLNPDITDK</sequence>